<dbReference type="PROSITE" id="PS50088">
    <property type="entry name" value="ANK_REPEAT"/>
    <property type="match status" value="1"/>
</dbReference>
<keyword evidence="2" id="KW-0040">ANK repeat</keyword>
<keyword evidence="1" id="KW-0677">Repeat</keyword>
<proteinExistence type="predicted"/>
<dbReference type="PANTHER" id="PTHR10039:SF15">
    <property type="entry name" value="NACHT DOMAIN-CONTAINING PROTEIN"/>
    <property type="match status" value="1"/>
</dbReference>
<evidence type="ECO:0000256" key="2">
    <source>
        <dbReference type="PROSITE-ProRule" id="PRU00023"/>
    </source>
</evidence>
<dbReference type="EMBL" id="JAGHQL010000198">
    <property type="protein sequence ID" value="KAH0536545.1"/>
    <property type="molecule type" value="Genomic_DNA"/>
</dbReference>
<dbReference type="Pfam" id="PF12796">
    <property type="entry name" value="Ank_2"/>
    <property type="match status" value="1"/>
</dbReference>
<dbReference type="SUPFAM" id="SSF48403">
    <property type="entry name" value="Ankyrin repeat"/>
    <property type="match status" value="1"/>
</dbReference>
<dbReference type="Gene3D" id="1.25.40.20">
    <property type="entry name" value="Ankyrin repeat-containing domain"/>
    <property type="match status" value="1"/>
</dbReference>
<evidence type="ECO:0000256" key="1">
    <source>
        <dbReference type="ARBA" id="ARBA00022737"/>
    </source>
</evidence>
<evidence type="ECO:0000313" key="6">
    <source>
        <dbReference type="Proteomes" id="UP000698800"/>
    </source>
</evidence>
<evidence type="ECO:0000259" key="4">
    <source>
        <dbReference type="Pfam" id="PF24883"/>
    </source>
</evidence>
<name>A0A9P8L1R7_9PEZI</name>
<dbReference type="InterPro" id="IPR054471">
    <property type="entry name" value="GPIID_WHD"/>
</dbReference>
<organism evidence="5 6">
    <name type="scientific">Glutinoglossum americanum</name>
    <dbReference type="NCBI Taxonomy" id="1670608"/>
    <lineage>
        <taxon>Eukaryota</taxon>
        <taxon>Fungi</taxon>
        <taxon>Dikarya</taxon>
        <taxon>Ascomycota</taxon>
        <taxon>Pezizomycotina</taxon>
        <taxon>Geoglossomycetes</taxon>
        <taxon>Geoglossales</taxon>
        <taxon>Geoglossaceae</taxon>
        <taxon>Glutinoglossum</taxon>
    </lineage>
</organism>
<feature type="domain" description="GPI inositol-deacylase winged helix" evidence="3">
    <location>
        <begin position="439"/>
        <end position="513"/>
    </location>
</feature>
<dbReference type="InterPro" id="IPR056884">
    <property type="entry name" value="NPHP3-like_N"/>
</dbReference>
<accession>A0A9P8L1R7</accession>
<protein>
    <submittedName>
        <fullName evidence="5">Uncharacterized protein</fullName>
    </submittedName>
</protein>
<dbReference type="Proteomes" id="UP000698800">
    <property type="component" value="Unassembled WGS sequence"/>
</dbReference>
<gene>
    <name evidence="5" type="ORF">FGG08_006595</name>
</gene>
<dbReference type="InterPro" id="IPR036770">
    <property type="entry name" value="Ankyrin_rpt-contain_sf"/>
</dbReference>
<dbReference type="PROSITE" id="PS50297">
    <property type="entry name" value="ANK_REP_REGION"/>
    <property type="match status" value="1"/>
</dbReference>
<sequence>MGDSISTSASIVAILQLTKTVVKYINDVKGASEDRKKILLEISTVNGLLFSLQDLVERPPSDDSWVTTCSEWPASTIQVGIGATGSKVGPSYRDKEGWKGTELAIQKGDVTGILHMIERQKSLFVLALQEDNIELSKGIRGDVREAAEGVAEIRNRILTQESRDIFTWLSPLNFWSKQNDVFRIRLEGIGEWLLKDAEFKGWLAGSQEILLCSGMHFLDRTFQSEDIGVAYLYCSYKEQQEQTTLAQRRSVISEGLKSLYDSHIEKKTRPTLGECSKLLLSEVGRFSKTFIIDALDECTEYDGMRSTLIKEVRKLQLKANLLVTSRDIVNIEREFEGERRLEIWARNGDIQRYLKSRIADSPRLLCHIKADPCLEETIVTAIVGKSQGMFLLAQLDMDSLANKQNRREIRRAIDNLPKGLDDTYDDAMQRIESQVEDDAKLANRVLSWISFAFRSLTIMEIQHALAIEPEDADIDVEALPDEDLLVSVCAGLVTIDQKSSVVRLVHYTTQEYFRRVRATRFPYAQISIATTCLLYISIDAFAEGYCHSDQEMEARLYDYPLLEYAAQHWGDHARGGSDETIKGLALRFPEHTSKLMCSNQVMRLSGYRYSGYSQKFPKGIIGLHIAASFGLVGIAELLLACEDVDADSKDKSGQTPLSWAAENGHGDMVRLLLARIGVDADSKDKSLLLWKTLTPGTV</sequence>
<evidence type="ECO:0000259" key="3">
    <source>
        <dbReference type="Pfam" id="PF22939"/>
    </source>
</evidence>
<feature type="repeat" description="ANK" evidence="2">
    <location>
        <begin position="652"/>
        <end position="685"/>
    </location>
</feature>
<reference evidence="5" key="1">
    <citation type="submission" date="2021-03" db="EMBL/GenBank/DDBJ databases">
        <title>Comparative genomics and phylogenomic investigation of the class Geoglossomycetes provide insights into ecological specialization and systematics.</title>
        <authorList>
            <person name="Melie T."/>
            <person name="Pirro S."/>
            <person name="Miller A.N."/>
            <person name="Quandt A."/>
        </authorList>
    </citation>
    <scope>NUCLEOTIDE SEQUENCE</scope>
    <source>
        <strain evidence="5">GBOQ0MN5Z8</strain>
    </source>
</reference>
<dbReference type="Pfam" id="PF22939">
    <property type="entry name" value="WHD_GPIID"/>
    <property type="match status" value="1"/>
</dbReference>
<dbReference type="InterPro" id="IPR002110">
    <property type="entry name" value="Ankyrin_rpt"/>
</dbReference>
<feature type="domain" description="Nephrocystin 3-like N-terminal" evidence="4">
    <location>
        <begin position="188"/>
        <end position="326"/>
    </location>
</feature>
<dbReference type="Pfam" id="PF24883">
    <property type="entry name" value="NPHP3_N"/>
    <property type="match status" value="1"/>
</dbReference>
<comment type="caution">
    <text evidence="5">The sequence shown here is derived from an EMBL/GenBank/DDBJ whole genome shotgun (WGS) entry which is preliminary data.</text>
</comment>
<dbReference type="PANTHER" id="PTHR10039">
    <property type="entry name" value="AMELOGENIN"/>
    <property type="match status" value="1"/>
</dbReference>
<keyword evidence="6" id="KW-1185">Reference proteome</keyword>
<dbReference type="OrthoDB" id="195446at2759"/>
<evidence type="ECO:0000313" key="5">
    <source>
        <dbReference type="EMBL" id="KAH0536545.1"/>
    </source>
</evidence>
<dbReference type="AlphaFoldDB" id="A0A9P8L1R7"/>
<dbReference type="SMART" id="SM00248">
    <property type="entry name" value="ANK"/>
    <property type="match status" value="2"/>
</dbReference>